<sequence>MMSHGNPHSATSLTATNGKLVEGSKEQIHLANATGPLLPVRINGGSSIKEKQSLVKKLGTSSTAFIGPVCRPPKPVQRPPKPKKVKRLPKNNIEETLSEFYKELEEIEPSDYPDGLNPVDITHNPPTVKYGPSASHDWNKPNHMTRPHWHDNEPYQPRRPITSGPNYGPDSYGPYFQSCENHWQPPPPFHCQPYPMFHRPPHSLPPPPPIPGLPPPPPAGHQYHPKEDCSQKVPPSHRFPAPDGYSKSFDLGVHGFPSHNSNRDGGSYGWHGDRIGQQSFPQHGSSEWQQRFDRGPVPRQQENNHQQPEDTTSNYDPSLVLILMRGAPGSGKSTRARELLSTGSNGLVLSTDDYFSQENGYLYDPGLLGEAHNWNQIRVGMFLKDSWRFAGPIFNVDCVSSPSSVLTSIQFPHSLCLAEPDSEMSFSVLHMKGCHPVIEPSADHSGSHVKWHVSSLSPVGPIVQSKQPVEHHGVVLVYKERTGSNSYSFHLPGHQQLLRHQGHLERGSLLKRSYLKVEKPPTCKLDERRYRLTSEPEEISALRKRSYSTSEEETRKKKPRWEDVSDGVRTELSPKQLMQVAKSLGKEWKQVSIICLGLTLKHVEDIQASEDDVLMQRFKVLERWKADRPKGQATAVHLLHCLQELDDLPNEVSQTLQDMMDSKDDK</sequence>
<dbReference type="Proteomes" id="UP001157502">
    <property type="component" value="Chromosome 21"/>
</dbReference>
<evidence type="ECO:0000313" key="2">
    <source>
        <dbReference type="Proteomes" id="UP001157502"/>
    </source>
</evidence>
<organism evidence="1 2">
    <name type="scientific">Dallia pectoralis</name>
    <name type="common">Alaska blackfish</name>
    <dbReference type="NCBI Taxonomy" id="75939"/>
    <lineage>
        <taxon>Eukaryota</taxon>
        <taxon>Metazoa</taxon>
        <taxon>Chordata</taxon>
        <taxon>Craniata</taxon>
        <taxon>Vertebrata</taxon>
        <taxon>Euteleostomi</taxon>
        <taxon>Actinopterygii</taxon>
        <taxon>Neopterygii</taxon>
        <taxon>Teleostei</taxon>
        <taxon>Protacanthopterygii</taxon>
        <taxon>Esociformes</taxon>
        <taxon>Umbridae</taxon>
        <taxon>Dallia</taxon>
    </lineage>
</organism>
<evidence type="ECO:0000313" key="1">
    <source>
        <dbReference type="EMBL" id="KAJ7995138.1"/>
    </source>
</evidence>
<dbReference type="EMBL" id="CM055748">
    <property type="protein sequence ID" value="KAJ7995138.1"/>
    <property type="molecule type" value="Genomic_DNA"/>
</dbReference>
<name>A0ACC2FUN8_DALPE</name>
<protein>
    <submittedName>
        <fullName evidence="1">Uncharacterized protein</fullName>
    </submittedName>
</protein>
<accession>A0ACC2FUN8</accession>
<gene>
    <name evidence="1" type="ORF">DPEC_G00241450</name>
</gene>
<comment type="caution">
    <text evidence="1">The sequence shown here is derived from an EMBL/GenBank/DDBJ whole genome shotgun (WGS) entry which is preliminary data.</text>
</comment>
<reference evidence="1" key="1">
    <citation type="submission" date="2021-05" db="EMBL/GenBank/DDBJ databases">
        <authorList>
            <person name="Pan Q."/>
            <person name="Jouanno E."/>
            <person name="Zahm M."/>
            <person name="Klopp C."/>
            <person name="Cabau C."/>
            <person name="Louis A."/>
            <person name="Berthelot C."/>
            <person name="Parey E."/>
            <person name="Roest Crollius H."/>
            <person name="Montfort J."/>
            <person name="Robinson-Rechavi M."/>
            <person name="Bouchez O."/>
            <person name="Lampietro C."/>
            <person name="Lopez Roques C."/>
            <person name="Donnadieu C."/>
            <person name="Postlethwait J."/>
            <person name="Bobe J."/>
            <person name="Dillon D."/>
            <person name="Chandos A."/>
            <person name="von Hippel F."/>
            <person name="Guiguen Y."/>
        </authorList>
    </citation>
    <scope>NUCLEOTIDE SEQUENCE</scope>
    <source>
        <strain evidence="1">YG-Jan2019</strain>
    </source>
</reference>
<keyword evidence="2" id="KW-1185">Reference proteome</keyword>
<proteinExistence type="predicted"/>